<gene>
    <name evidence="2" type="ORF">CCR94_04770</name>
</gene>
<evidence type="ECO:0000256" key="1">
    <source>
        <dbReference type="SAM" id="MobiDB-lite"/>
    </source>
</evidence>
<dbReference type="EMBL" id="NHSJ01000038">
    <property type="protein sequence ID" value="PPQ32504.1"/>
    <property type="molecule type" value="Genomic_DNA"/>
</dbReference>
<evidence type="ECO:0000313" key="3">
    <source>
        <dbReference type="Proteomes" id="UP000239089"/>
    </source>
</evidence>
<feature type="region of interest" description="Disordered" evidence="1">
    <location>
        <begin position="54"/>
        <end position="90"/>
    </location>
</feature>
<reference evidence="2 3" key="1">
    <citation type="journal article" date="2018" name="Arch. Microbiol.">
        <title>New insights into the metabolic potential of the phototrophic purple bacterium Rhodopila globiformis DSM 161(T) from its draft genome sequence and evidence for a vanadium-dependent nitrogenase.</title>
        <authorList>
            <person name="Imhoff J.F."/>
            <person name="Rahn T."/>
            <person name="Kunzel S."/>
            <person name="Neulinger S.C."/>
        </authorList>
    </citation>
    <scope>NUCLEOTIDE SEQUENCE [LARGE SCALE GENOMIC DNA]</scope>
    <source>
        <strain evidence="2 3">DSM 16996</strain>
    </source>
</reference>
<organism evidence="2 3">
    <name type="scientific">Rhodoblastus sphagnicola</name>
    <dbReference type="NCBI Taxonomy" id="333368"/>
    <lineage>
        <taxon>Bacteria</taxon>
        <taxon>Pseudomonadati</taxon>
        <taxon>Pseudomonadota</taxon>
        <taxon>Alphaproteobacteria</taxon>
        <taxon>Hyphomicrobiales</taxon>
        <taxon>Rhodoblastaceae</taxon>
        <taxon>Rhodoblastus</taxon>
    </lineage>
</organism>
<evidence type="ECO:0000313" key="2">
    <source>
        <dbReference type="EMBL" id="PPQ32504.1"/>
    </source>
</evidence>
<protein>
    <submittedName>
        <fullName evidence="2">Uncharacterized protein</fullName>
    </submittedName>
</protein>
<comment type="caution">
    <text evidence="2">The sequence shown here is derived from an EMBL/GenBank/DDBJ whole genome shotgun (WGS) entry which is preliminary data.</text>
</comment>
<keyword evidence="3" id="KW-1185">Reference proteome</keyword>
<sequence>MSYSKNGMVERACIDLHFARTELVVLSGRASLVRALDHVRQAEESLIIAIAKSNVPPEGGGQGASPEGLKQGRPAEQIQENGSTSRQFLN</sequence>
<dbReference type="AlphaFoldDB" id="A0A2S6ND30"/>
<name>A0A2S6ND30_9HYPH</name>
<proteinExistence type="predicted"/>
<accession>A0A2S6ND30</accession>
<feature type="compositionally biased region" description="Polar residues" evidence="1">
    <location>
        <begin position="78"/>
        <end position="90"/>
    </location>
</feature>
<dbReference type="Proteomes" id="UP000239089">
    <property type="component" value="Unassembled WGS sequence"/>
</dbReference>